<accession>A0A822XFT8</accession>
<evidence type="ECO:0000313" key="8">
    <source>
        <dbReference type="Proteomes" id="UP000607653"/>
    </source>
</evidence>
<dbReference type="Gene3D" id="1.10.10.60">
    <property type="entry name" value="Homeodomain-like"/>
    <property type="match status" value="1"/>
</dbReference>
<evidence type="ECO:0000256" key="1">
    <source>
        <dbReference type="ARBA" id="ARBA00004123"/>
    </source>
</evidence>
<evidence type="ECO:0000256" key="4">
    <source>
        <dbReference type="SAM" id="MobiDB-lite"/>
    </source>
</evidence>
<dbReference type="GO" id="GO:0005634">
    <property type="term" value="C:nucleus"/>
    <property type="evidence" value="ECO:0007669"/>
    <property type="project" value="UniProtKB-SubCell"/>
</dbReference>
<dbReference type="GO" id="GO:0003677">
    <property type="term" value="F:DNA binding"/>
    <property type="evidence" value="ECO:0007669"/>
    <property type="project" value="UniProtKB-KW"/>
</dbReference>
<dbReference type="EMBL" id="DUZY01000001">
    <property type="protein sequence ID" value="DAD17971.1"/>
    <property type="molecule type" value="Genomic_DNA"/>
</dbReference>
<evidence type="ECO:0000259" key="5">
    <source>
        <dbReference type="PROSITE" id="PS50090"/>
    </source>
</evidence>
<dbReference type="PANTHER" id="PTHR47999:SF9">
    <property type="entry name" value="TRANSCRIPTION REPRESSOR MYB5-LIKE"/>
    <property type="match status" value="1"/>
</dbReference>
<dbReference type="Proteomes" id="UP000607653">
    <property type="component" value="Unassembled WGS sequence"/>
</dbReference>
<proteinExistence type="predicted"/>
<name>A0A822XFT8_NELNU</name>
<comment type="subcellular location">
    <subcellularLocation>
        <location evidence="1">Nucleus</location>
    </subcellularLocation>
</comment>
<protein>
    <submittedName>
        <fullName evidence="7">Uncharacterized protein</fullName>
    </submittedName>
</protein>
<dbReference type="PROSITE" id="PS50090">
    <property type="entry name" value="MYB_LIKE"/>
    <property type="match status" value="1"/>
</dbReference>
<feature type="compositionally biased region" description="Basic residues" evidence="4">
    <location>
        <begin position="122"/>
        <end position="138"/>
    </location>
</feature>
<sequence length="176" mass="19402">MGRAPCCSKVGLHRGPWTAREDTLLIKYIEAHGEGHWRSLPKKAGLTSREGTSALMKKTSLSDSTRFWATDGLLSQEGYLVELITRSKTTGTPISAKDLRAMEPSRMSRRGHHDPPTETPRRGRRRAMATATKSKRRAAAAEGMKIQQRSRSIYRRPSGSPHSPSQGTTVSSTTVC</sequence>
<dbReference type="InterPro" id="IPR001005">
    <property type="entry name" value="SANT/Myb"/>
</dbReference>
<dbReference type="Pfam" id="PF00249">
    <property type="entry name" value="Myb_DNA-binding"/>
    <property type="match status" value="1"/>
</dbReference>
<evidence type="ECO:0000256" key="3">
    <source>
        <dbReference type="ARBA" id="ARBA00023242"/>
    </source>
</evidence>
<evidence type="ECO:0000256" key="2">
    <source>
        <dbReference type="ARBA" id="ARBA00023125"/>
    </source>
</evidence>
<comment type="caution">
    <text evidence="7">The sequence shown here is derived from an EMBL/GenBank/DDBJ whole genome shotgun (WGS) entry which is preliminary data.</text>
</comment>
<dbReference type="PANTHER" id="PTHR47999">
    <property type="entry name" value="TRANSCRIPTION FACTOR MYB8-RELATED-RELATED"/>
    <property type="match status" value="1"/>
</dbReference>
<dbReference type="InterPro" id="IPR015495">
    <property type="entry name" value="Myb_TF_plants"/>
</dbReference>
<evidence type="ECO:0000313" key="7">
    <source>
        <dbReference type="EMBL" id="DAD17971.1"/>
    </source>
</evidence>
<dbReference type="PROSITE" id="PS51294">
    <property type="entry name" value="HTH_MYB"/>
    <property type="match status" value="1"/>
</dbReference>
<dbReference type="InterPro" id="IPR017930">
    <property type="entry name" value="Myb_dom"/>
</dbReference>
<feature type="region of interest" description="Disordered" evidence="4">
    <location>
        <begin position="101"/>
        <end position="176"/>
    </location>
</feature>
<organism evidence="7 8">
    <name type="scientific">Nelumbo nucifera</name>
    <name type="common">Sacred lotus</name>
    <dbReference type="NCBI Taxonomy" id="4432"/>
    <lineage>
        <taxon>Eukaryota</taxon>
        <taxon>Viridiplantae</taxon>
        <taxon>Streptophyta</taxon>
        <taxon>Embryophyta</taxon>
        <taxon>Tracheophyta</taxon>
        <taxon>Spermatophyta</taxon>
        <taxon>Magnoliopsida</taxon>
        <taxon>Proteales</taxon>
        <taxon>Nelumbonaceae</taxon>
        <taxon>Nelumbo</taxon>
    </lineage>
</organism>
<feature type="compositionally biased region" description="Polar residues" evidence="4">
    <location>
        <begin position="160"/>
        <end position="176"/>
    </location>
</feature>
<keyword evidence="2" id="KW-0238">DNA-binding</keyword>
<dbReference type="InterPro" id="IPR009057">
    <property type="entry name" value="Homeodomain-like_sf"/>
</dbReference>
<feature type="domain" description="Myb-like" evidence="5">
    <location>
        <begin position="9"/>
        <end position="49"/>
    </location>
</feature>
<feature type="domain" description="HTH myb-type" evidence="6">
    <location>
        <begin position="9"/>
        <end position="45"/>
    </location>
</feature>
<keyword evidence="3" id="KW-0539">Nucleus</keyword>
<reference evidence="7 8" key="1">
    <citation type="journal article" date="2020" name="Mol. Biol. Evol.">
        <title>Distinct Expression and Methylation Patterns for Genes with Different Fates following a Single Whole-Genome Duplication in Flowering Plants.</title>
        <authorList>
            <person name="Shi T."/>
            <person name="Rahmani R.S."/>
            <person name="Gugger P.F."/>
            <person name="Wang M."/>
            <person name="Li H."/>
            <person name="Zhang Y."/>
            <person name="Li Z."/>
            <person name="Wang Q."/>
            <person name="Van de Peer Y."/>
            <person name="Marchal K."/>
            <person name="Chen J."/>
        </authorList>
    </citation>
    <scope>NUCLEOTIDE SEQUENCE [LARGE SCALE GENOMIC DNA]</scope>
    <source>
        <tissue evidence="7">Leaf</tissue>
    </source>
</reference>
<keyword evidence="8" id="KW-1185">Reference proteome</keyword>
<dbReference type="CDD" id="cd00167">
    <property type="entry name" value="SANT"/>
    <property type="match status" value="1"/>
</dbReference>
<dbReference type="SUPFAM" id="SSF46689">
    <property type="entry name" value="Homeodomain-like"/>
    <property type="match status" value="1"/>
</dbReference>
<dbReference type="AlphaFoldDB" id="A0A822XFT8"/>
<evidence type="ECO:0000259" key="6">
    <source>
        <dbReference type="PROSITE" id="PS51294"/>
    </source>
</evidence>
<gene>
    <name evidence="7" type="ORF">HUJ06_019433</name>
</gene>